<dbReference type="InterPro" id="IPR013083">
    <property type="entry name" value="Znf_RING/FYVE/PHD"/>
</dbReference>
<sequence length="295" mass="32905">MAEAAVEDLRFYCHLCNKRFQSASSSFTCPFCSNGFIEEVTDHSGVTDGDGSDNDDWAVHIRDLLMPGPPFVDDRTGRSRSLDGARSGQRSRVAAPNFRPNIENFIHDVIINLGVGVNWGNTGNMQLFLGNPGDYAWGREGLDAIITQLLNQMDSTGPPPLCKHLIDSLPVVQIEEEQVRKKLQCSVCWEDFILNEDVRQLPCTHVYHECCIRPWLELHGTCPICRQNLGSNEQLNNEQPNDMQGPSGTSNSAEGMGRFEDISQGVYEVGDYRNDSTSSNISDDIDATRTRFSRD</sequence>
<keyword evidence="6 9" id="KW-0863">Zinc-finger</keyword>
<evidence type="ECO:0000256" key="6">
    <source>
        <dbReference type="ARBA" id="ARBA00022771"/>
    </source>
</evidence>
<dbReference type="Proteomes" id="UP001516400">
    <property type="component" value="Unassembled WGS sequence"/>
</dbReference>
<dbReference type="GO" id="GO:0061630">
    <property type="term" value="F:ubiquitin protein ligase activity"/>
    <property type="evidence" value="ECO:0007669"/>
    <property type="project" value="UniProtKB-EC"/>
</dbReference>
<dbReference type="PANTHER" id="PTHR45931:SF3">
    <property type="entry name" value="RING ZINC FINGER-CONTAINING PROTEIN"/>
    <property type="match status" value="1"/>
</dbReference>
<evidence type="ECO:0000256" key="10">
    <source>
        <dbReference type="SAM" id="MobiDB-lite"/>
    </source>
</evidence>
<protein>
    <recommendedName>
        <fullName evidence="3">RING-type E3 ubiquitin transferase</fullName>
        <ecNumber evidence="3">2.3.2.27</ecNumber>
    </recommendedName>
</protein>
<dbReference type="Pfam" id="PF14369">
    <property type="entry name" value="Zn_ribbon_19"/>
    <property type="match status" value="1"/>
</dbReference>
<dbReference type="GO" id="GO:0000209">
    <property type="term" value="P:protein polyubiquitination"/>
    <property type="evidence" value="ECO:0007669"/>
    <property type="project" value="UniProtKB-ARBA"/>
</dbReference>
<feature type="domain" description="RING-type" evidence="11">
    <location>
        <begin position="185"/>
        <end position="226"/>
    </location>
</feature>
<reference evidence="12 13" key="1">
    <citation type="journal article" date="2021" name="BMC Biol.">
        <title>Horizontally acquired antibacterial genes associated with adaptive radiation of ladybird beetles.</title>
        <authorList>
            <person name="Li H.S."/>
            <person name="Tang X.F."/>
            <person name="Huang Y.H."/>
            <person name="Xu Z.Y."/>
            <person name="Chen M.L."/>
            <person name="Du X.Y."/>
            <person name="Qiu B.Y."/>
            <person name="Chen P.T."/>
            <person name="Zhang W."/>
            <person name="Slipinski A."/>
            <person name="Escalona H.E."/>
            <person name="Waterhouse R.M."/>
            <person name="Zwick A."/>
            <person name="Pang H."/>
        </authorList>
    </citation>
    <scope>NUCLEOTIDE SEQUENCE [LARGE SCALE GENOMIC DNA]</scope>
    <source>
        <strain evidence="12">SYSU2018</strain>
    </source>
</reference>
<dbReference type="PANTHER" id="PTHR45931">
    <property type="entry name" value="SI:CH211-59O9.10"/>
    <property type="match status" value="1"/>
</dbReference>
<feature type="region of interest" description="Disordered" evidence="10">
    <location>
        <begin position="235"/>
        <end position="295"/>
    </location>
</feature>
<comment type="pathway">
    <text evidence="2">Protein modification; protein ubiquitination.</text>
</comment>
<evidence type="ECO:0000259" key="11">
    <source>
        <dbReference type="PROSITE" id="PS50089"/>
    </source>
</evidence>
<evidence type="ECO:0000256" key="5">
    <source>
        <dbReference type="ARBA" id="ARBA00022723"/>
    </source>
</evidence>
<dbReference type="EC" id="2.3.2.27" evidence="3"/>
<dbReference type="Gene3D" id="3.30.40.10">
    <property type="entry name" value="Zinc/RING finger domain, C3HC4 (zinc finger)"/>
    <property type="match status" value="1"/>
</dbReference>
<evidence type="ECO:0000256" key="1">
    <source>
        <dbReference type="ARBA" id="ARBA00000900"/>
    </source>
</evidence>
<evidence type="ECO:0000256" key="7">
    <source>
        <dbReference type="ARBA" id="ARBA00022786"/>
    </source>
</evidence>
<dbReference type="EMBL" id="JABFTP020000103">
    <property type="protein sequence ID" value="KAL3278239.1"/>
    <property type="molecule type" value="Genomic_DNA"/>
</dbReference>
<accession>A0ABD2NI63</accession>
<dbReference type="InterPro" id="IPR001841">
    <property type="entry name" value="Znf_RING"/>
</dbReference>
<dbReference type="InterPro" id="IPR051834">
    <property type="entry name" value="RING_finger_E3_ligase"/>
</dbReference>
<dbReference type="InterPro" id="IPR039525">
    <property type="entry name" value="RNF126-like_zinc-ribbon"/>
</dbReference>
<evidence type="ECO:0000256" key="2">
    <source>
        <dbReference type="ARBA" id="ARBA00004906"/>
    </source>
</evidence>
<name>A0ABD2NI63_9CUCU</name>
<organism evidence="12 13">
    <name type="scientific">Cryptolaemus montrouzieri</name>
    <dbReference type="NCBI Taxonomy" id="559131"/>
    <lineage>
        <taxon>Eukaryota</taxon>
        <taxon>Metazoa</taxon>
        <taxon>Ecdysozoa</taxon>
        <taxon>Arthropoda</taxon>
        <taxon>Hexapoda</taxon>
        <taxon>Insecta</taxon>
        <taxon>Pterygota</taxon>
        <taxon>Neoptera</taxon>
        <taxon>Endopterygota</taxon>
        <taxon>Coleoptera</taxon>
        <taxon>Polyphaga</taxon>
        <taxon>Cucujiformia</taxon>
        <taxon>Coccinelloidea</taxon>
        <taxon>Coccinellidae</taxon>
        <taxon>Scymninae</taxon>
        <taxon>Scymnini</taxon>
        <taxon>Cryptolaemus</taxon>
    </lineage>
</organism>
<comment type="caution">
    <text evidence="12">The sequence shown here is derived from an EMBL/GenBank/DDBJ whole genome shotgun (WGS) entry which is preliminary data.</text>
</comment>
<proteinExistence type="predicted"/>
<dbReference type="PROSITE" id="PS50089">
    <property type="entry name" value="ZF_RING_2"/>
    <property type="match status" value="1"/>
</dbReference>
<keyword evidence="13" id="KW-1185">Reference proteome</keyword>
<evidence type="ECO:0000256" key="3">
    <source>
        <dbReference type="ARBA" id="ARBA00012483"/>
    </source>
</evidence>
<dbReference type="FunFam" id="3.30.40.10:FF:000069">
    <property type="entry name" value="E3 ubiquitin-protein ligase RNF115"/>
    <property type="match status" value="1"/>
</dbReference>
<evidence type="ECO:0000313" key="12">
    <source>
        <dbReference type="EMBL" id="KAL3278239.1"/>
    </source>
</evidence>
<dbReference type="AlphaFoldDB" id="A0ABD2NI63"/>
<evidence type="ECO:0000313" key="13">
    <source>
        <dbReference type="Proteomes" id="UP001516400"/>
    </source>
</evidence>
<evidence type="ECO:0000256" key="4">
    <source>
        <dbReference type="ARBA" id="ARBA00022679"/>
    </source>
</evidence>
<evidence type="ECO:0000256" key="9">
    <source>
        <dbReference type="PROSITE-ProRule" id="PRU00175"/>
    </source>
</evidence>
<keyword evidence="7" id="KW-0833">Ubl conjugation pathway</keyword>
<keyword evidence="5" id="KW-0479">Metal-binding</keyword>
<gene>
    <name evidence="12" type="ORF">HHI36_013577</name>
</gene>
<keyword evidence="8" id="KW-0862">Zinc</keyword>
<dbReference type="SMART" id="SM00184">
    <property type="entry name" value="RING"/>
    <property type="match status" value="1"/>
</dbReference>
<comment type="catalytic activity">
    <reaction evidence="1">
        <text>S-ubiquitinyl-[E2 ubiquitin-conjugating enzyme]-L-cysteine + [acceptor protein]-L-lysine = [E2 ubiquitin-conjugating enzyme]-L-cysteine + N(6)-ubiquitinyl-[acceptor protein]-L-lysine.</text>
        <dbReference type="EC" id="2.3.2.27"/>
    </reaction>
</comment>
<evidence type="ECO:0000256" key="8">
    <source>
        <dbReference type="ARBA" id="ARBA00022833"/>
    </source>
</evidence>
<feature type="compositionally biased region" description="Basic and acidic residues" evidence="10">
    <location>
        <begin position="72"/>
        <end position="83"/>
    </location>
</feature>
<feature type="compositionally biased region" description="Polar residues" evidence="10">
    <location>
        <begin position="235"/>
        <end position="253"/>
    </location>
</feature>
<dbReference type="GO" id="GO:0008270">
    <property type="term" value="F:zinc ion binding"/>
    <property type="evidence" value="ECO:0007669"/>
    <property type="project" value="UniProtKB-KW"/>
</dbReference>
<keyword evidence="4" id="KW-0808">Transferase</keyword>
<dbReference type="CDD" id="cd16667">
    <property type="entry name" value="RING-H2_RNF126-like"/>
    <property type="match status" value="1"/>
</dbReference>
<dbReference type="SUPFAM" id="SSF57850">
    <property type="entry name" value="RING/U-box"/>
    <property type="match status" value="1"/>
</dbReference>
<feature type="region of interest" description="Disordered" evidence="10">
    <location>
        <begin position="69"/>
        <end position="93"/>
    </location>
</feature>
<feature type="compositionally biased region" description="Basic and acidic residues" evidence="10">
    <location>
        <begin position="286"/>
        <end position="295"/>
    </location>
</feature>
<dbReference type="Pfam" id="PF13639">
    <property type="entry name" value="zf-RING_2"/>
    <property type="match status" value="1"/>
</dbReference>